<reference evidence="1" key="1">
    <citation type="submission" date="2020-05" db="EMBL/GenBank/DDBJ databases">
        <title>Large-scale comparative analyses of tick genomes elucidate their genetic diversity and vector capacities.</title>
        <authorList>
            <person name="Jia N."/>
            <person name="Wang J."/>
            <person name="Shi W."/>
            <person name="Du L."/>
            <person name="Sun Y."/>
            <person name="Zhan W."/>
            <person name="Jiang J."/>
            <person name="Wang Q."/>
            <person name="Zhang B."/>
            <person name="Ji P."/>
            <person name="Sakyi L.B."/>
            <person name="Cui X."/>
            <person name="Yuan T."/>
            <person name="Jiang B."/>
            <person name="Yang W."/>
            <person name="Lam T.T.-Y."/>
            <person name="Chang Q."/>
            <person name="Ding S."/>
            <person name="Wang X."/>
            <person name="Zhu J."/>
            <person name="Ruan X."/>
            <person name="Zhao L."/>
            <person name="Wei J."/>
            <person name="Que T."/>
            <person name="Du C."/>
            <person name="Cheng J."/>
            <person name="Dai P."/>
            <person name="Han X."/>
            <person name="Huang E."/>
            <person name="Gao Y."/>
            <person name="Liu J."/>
            <person name="Shao H."/>
            <person name="Ye R."/>
            <person name="Li L."/>
            <person name="Wei W."/>
            <person name="Wang X."/>
            <person name="Wang C."/>
            <person name="Yang T."/>
            <person name="Huo Q."/>
            <person name="Li W."/>
            <person name="Guo W."/>
            <person name="Chen H."/>
            <person name="Zhou L."/>
            <person name="Ni X."/>
            <person name="Tian J."/>
            <person name="Zhou Y."/>
            <person name="Sheng Y."/>
            <person name="Liu T."/>
            <person name="Pan Y."/>
            <person name="Xia L."/>
            <person name="Li J."/>
            <person name="Zhao F."/>
            <person name="Cao W."/>
        </authorList>
    </citation>
    <scope>NUCLEOTIDE SEQUENCE</scope>
    <source>
        <strain evidence="1">Hyas-2018</strain>
    </source>
</reference>
<proteinExistence type="predicted"/>
<dbReference type="EMBL" id="CM023486">
    <property type="protein sequence ID" value="KAH6928281.1"/>
    <property type="molecule type" value="Genomic_DNA"/>
</dbReference>
<evidence type="ECO:0000313" key="1">
    <source>
        <dbReference type="EMBL" id="KAH6928281.1"/>
    </source>
</evidence>
<sequence length="476" mass="53075">MNCSEFNLSNKGKRSPKATTGTKGEKRKHQQDVAAMSVIRRVMVSRKPRPVTAPERKLCNYMHRVCLQARIEGYDYCVRHILEDKSAPFRQCAYTHAQSGRRCTYAAPKTEKRESLCQFHARKALQHRRSSGKKQHLVETPQKVLETLEHYCRDPQHSVDQSDTARNTVKFYDVESDDEPPTIGEFRACAGGDSDADSLDNDVDDPLRHAGVYTVEEASSITRDKLVRLQRLYLNQFKRLTDVLMQKRAQYLRNRGGASGSAPKDFASPQEEAHYKRHRAYYRYHRTYGAEAVLKDRLKAKQRQAQTGVPVTEVTCGQAGCSNAVIPLSRFCRSHILSDRRQQLFERCDGDSNNGQTCSTVLLKVRGPRDVCLIHAAPAPILSCSVTESKGSTENVHVDVESTVDMDIPEIEHFQSMDDIAALGLDVVQPGCLFGLNQFGDPGESTDSALSDDGGTSSIIGLGAPSDILDDVDVVK</sequence>
<organism evidence="1 2">
    <name type="scientific">Hyalomma asiaticum</name>
    <name type="common">Tick</name>
    <dbReference type="NCBI Taxonomy" id="266040"/>
    <lineage>
        <taxon>Eukaryota</taxon>
        <taxon>Metazoa</taxon>
        <taxon>Ecdysozoa</taxon>
        <taxon>Arthropoda</taxon>
        <taxon>Chelicerata</taxon>
        <taxon>Arachnida</taxon>
        <taxon>Acari</taxon>
        <taxon>Parasitiformes</taxon>
        <taxon>Ixodida</taxon>
        <taxon>Ixodoidea</taxon>
        <taxon>Ixodidae</taxon>
        <taxon>Hyalomminae</taxon>
        <taxon>Hyalomma</taxon>
    </lineage>
</organism>
<evidence type="ECO:0000313" key="2">
    <source>
        <dbReference type="Proteomes" id="UP000821845"/>
    </source>
</evidence>
<accession>A0ACB7S2W8</accession>
<protein>
    <submittedName>
        <fullName evidence="1">Uncharacterized protein</fullName>
    </submittedName>
</protein>
<name>A0ACB7S2W8_HYAAI</name>
<gene>
    <name evidence="1" type="ORF">HPB50_013944</name>
</gene>
<comment type="caution">
    <text evidence="1">The sequence shown here is derived from an EMBL/GenBank/DDBJ whole genome shotgun (WGS) entry which is preliminary data.</text>
</comment>
<dbReference type="Proteomes" id="UP000821845">
    <property type="component" value="Chromosome 6"/>
</dbReference>
<keyword evidence="2" id="KW-1185">Reference proteome</keyword>